<evidence type="ECO:0000313" key="1">
    <source>
        <dbReference type="EMBL" id="KKL18144.1"/>
    </source>
</evidence>
<name>A0A0F9B876_9ZZZZ</name>
<dbReference type="AlphaFoldDB" id="A0A0F9B876"/>
<feature type="non-terminal residue" evidence="1">
    <location>
        <position position="232"/>
    </location>
</feature>
<sequence>MKILWLYRYTSHRHYIHWFHTDFARVISEQENVTLKMYGYRMHERKEFKDLLLKEYSENITMAGLKREFNYDVVILDCWNRAYKTIYAKELWLPKDFKSCIIPKVVIEGDYHNIRDPKWYTNLNIDLILHRHLSNVKRAKKDLSIKSLWLPCSIDNNIFKPNLEIKRDNIICAVGEMDNKVYKYRIEALKILKDNHLIVRERLIREEKYITCLQSYIAHLNGSSTFDLDIAK</sequence>
<comment type="caution">
    <text evidence="1">The sequence shown here is derived from an EMBL/GenBank/DDBJ whole genome shotgun (WGS) entry which is preliminary data.</text>
</comment>
<reference evidence="1" key="1">
    <citation type="journal article" date="2015" name="Nature">
        <title>Complex archaea that bridge the gap between prokaryotes and eukaryotes.</title>
        <authorList>
            <person name="Spang A."/>
            <person name="Saw J.H."/>
            <person name="Jorgensen S.L."/>
            <person name="Zaremba-Niedzwiedzka K."/>
            <person name="Martijn J."/>
            <person name="Lind A.E."/>
            <person name="van Eijk R."/>
            <person name="Schleper C."/>
            <person name="Guy L."/>
            <person name="Ettema T.J."/>
        </authorList>
    </citation>
    <scope>NUCLEOTIDE SEQUENCE</scope>
</reference>
<organism evidence="1">
    <name type="scientific">marine sediment metagenome</name>
    <dbReference type="NCBI Taxonomy" id="412755"/>
    <lineage>
        <taxon>unclassified sequences</taxon>
        <taxon>metagenomes</taxon>
        <taxon>ecological metagenomes</taxon>
    </lineage>
</organism>
<proteinExistence type="predicted"/>
<dbReference type="EMBL" id="LAZR01038983">
    <property type="protein sequence ID" value="KKL18144.1"/>
    <property type="molecule type" value="Genomic_DNA"/>
</dbReference>
<gene>
    <name evidence="1" type="ORF">LCGC14_2478480</name>
</gene>
<protein>
    <submittedName>
        <fullName evidence="1">Uncharacterized protein</fullName>
    </submittedName>
</protein>
<accession>A0A0F9B876</accession>